<evidence type="ECO:0000256" key="2">
    <source>
        <dbReference type="SAM" id="Phobius"/>
    </source>
</evidence>
<dbReference type="Proteomes" id="UP000054359">
    <property type="component" value="Unassembled WGS sequence"/>
</dbReference>
<keyword evidence="2" id="KW-1133">Transmembrane helix</keyword>
<accession>A0A087UMI1</accession>
<proteinExistence type="predicted"/>
<feature type="compositionally biased region" description="Pro residues" evidence="1">
    <location>
        <begin position="46"/>
        <end position="90"/>
    </location>
</feature>
<keyword evidence="2" id="KW-0472">Membrane</keyword>
<evidence type="ECO:0000256" key="1">
    <source>
        <dbReference type="SAM" id="MobiDB-lite"/>
    </source>
</evidence>
<dbReference type="OrthoDB" id="10426753at2759"/>
<reference evidence="3 4" key="1">
    <citation type="submission" date="2013-11" db="EMBL/GenBank/DDBJ databases">
        <title>Genome sequencing of Stegodyphus mimosarum.</title>
        <authorList>
            <person name="Bechsgaard J."/>
        </authorList>
    </citation>
    <scope>NUCLEOTIDE SEQUENCE [LARGE SCALE GENOMIC DNA]</scope>
</reference>
<feature type="non-terminal residue" evidence="3">
    <location>
        <position position="191"/>
    </location>
</feature>
<dbReference type="EMBL" id="KK120563">
    <property type="protein sequence ID" value="KFM78570.1"/>
    <property type="molecule type" value="Genomic_DNA"/>
</dbReference>
<protein>
    <submittedName>
        <fullName evidence="3">Uncharacterized protein</fullName>
    </submittedName>
</protein>
<organism evidence="3 4">
    <name type="scientific">Stegodyphus mimosarum</name>
    <name type="common">African social velvet spider</name>
    <dbReference type="NCBI Taxonomy" id="407821"/>
    <lineage>
        <taxon>Eukaryota</taxon>
        <taxon>Metazoa</taxon>
        <taxon>Ecdysozoa</taxon>
        <taxon>Arthropoda</taxon>
        <taxon>Chelicerata</taxon>
        <taxon>Arachnida</taxon>
        <taxon>Araneae</taxon>
        <taxon>Araneomorphae</taxon>
        <taxon>Entelegynae</taxon>
        <taxon>Eresoidea</taxon>
        <taxon>Eresidae</taxon>
        <taxon>Stegodyphus</taxon>
    </lineage>
</organism>
<keyword evidence="2" id="KW-0812">Transmembrane</keyword>
<keyword evidence="4" id="KW-1185">Reference proteome</keyword>
<evidence type="ECO:0000313" key="3">
    <source>
        <dbReference type="EMBL" id="KFM78570.1"/>
    </source>
</evidence>
<feature type="region of interest" description="Disordered" evidence="1">
    <location>
        <begin position="39"/>
        <end position="98"/>
    </location>
</feature>
<dbReference type="AlphaFoldDB" id="A0A087UMI1"/>
<feature type="transmembrane region" description="Helical" evidence="2">
    <location>
        <begin position="12"/>
        <end position="34"/>
    </location>
</feature>
<name>A0A087UMI1_STEMI</name>
<sequence>MPTYKSYSTLKILSFIMISLRFLLLAGLISMTVAQGGGGRLEGGGPGPPPRGRPPPGGPGGPPPGGPRGPPPGGPGGSPPGGPGGSPPGGPDDSCGPGGPGVCFMSPACKNFSRAIQDEMRAIHERGEGGPGHCPDENHEVCRWNDMMKARCNVKEEVAAECMKEMNMFMNGECPAINETTTQQSTTSKNP</sequence>
<dbReference type="OMA" id="CPAINET"/>
<evidence type="ECO:0000313" key="4">
    <source>
        <dbReference type="Proteomes" id="UP000054359"/>
    </source>
</evidence>
<gene>
    <name evidence="3" type="ORF">X975_04865</name>
</gene>